<proteinExistence type="predicted"/>
<feature type="transmembrane region" description="Helical" evidence="1">
    <location>
        <begin position="12"/>
        <end position="34"/>
    </location>
</feature>
<dbReference type="Pfam" id="PF12679">
    <property type="entry name" value="ABC2_membrane_2"/>
    <property type="match status" value="1"/>
</dbReference>
<keyword evidence="1" id="KW-1133">Transmembrane helix</keyword>
<protein>
    <submittedName>
        <fullName evidence="2">ABC transporter permease subunit</fullName>
    </submittedName>
</protein>
<organism evidence="2 3">
    <name type="scientific">Sporosarcina thermotolerans</name>
    <dbReference type="NCBI Taxonomy" id="633404"/>
    <lineage>
        <taxon>Bacteria</taxon>
        <taxon>Bacillati</taxon>
        <taxon>Bacillota</taxon>
        <taxon>Bacilli</taxon>
        <taxon>Bacillales</taxon>
        <taxon>Caryophanaceae</taxon>
        <taxon>Sporosarcina</taxon>
    </lineage>
</organism>
<dbReference type="RefSeq" id="WP_317940886.1">
    <property type="nucleotide sequence ID" value="NZ_JAUBDJ010000007.1"/>
</dbReference>
<feature type="transmembrane region" description="Helical" evidence="1">
    <location>
        <begin position="295"/>
        <end position="317"/>
    </location>
</feature>
<dbReference type="GO" id="GO:0005886">
    <property type="term" value="C:plasma membrane"/>
    <property type="evidence" value="ECO:0007669"/>
    <property type="project" value="UniProtKB-SubCell"/>
</dbReference>
<dbReference type="EMBL" id="JAUBDJ010000007">
    <property type="protein sequence ID" value="MDW0117703.1"/>
    <property type="molecule type" value="Genomic_DNA"/>
</dbReference>
<evidence type="ECO:0000256" key="1">
    <source>
        <dbReference type="SAM" id="Phobius"/>
    </source>
</evidence>
<dbReference type="PANTHER" id="PTHR37305:SF1">
    <property type="entry name" value="MEMBRANE PROTEIN"/>
    <property type="match status" value="1"/>
</dbReference>
<keyword evidence="1" id="KW-0812">Transmembrane</keyword>
<gene>
    <name evidence="2" type="ORF">QTL97_12205</name>
</gene>
<sequence length="366" mass="41899">MKKIFFEWKKITRLKVFPIFMQLTFVFVFGLFFYNHMSQDQIKVKKTEYFTELRKDVSRQLLQAEEEHKKRPSMGLSGLLHFGAELSEGLQRLIGTINSGDWRAELQTEIEVYETAIQYTIYDGAYFGVSLIDMERIIKLNEELLKRNLPKEDFDLSTQTSIFMKKVVSLVMNPVGFVMLLFVLGLIVTKEFDDNTIRQVLTLPMTRLEYMFIKFITIVSGGALWLALIFGSSYLLGELLGRAEGNIFQYPIYTSQDTFISSGKYLVEAALYSFSFMTFSVGLLLLLAYTFRNTIVTFSALLFIMAGGWLLTSYGIQNMSNPFTYQMVDQAILQTPQYFPAGIPVLGVALLALLVATIMVNRKRGM</sequence>
<evidence type="ECO:0000313" key="3">
    <source>
        <dbReference type="Proteomes" id="UP001271648"/>
    </source>
</evidence>
<dbReference type="Proteomes" id="UP001271648">
    <property type="component" value="Unassembled WGS sequence"/>
</dbReference>
<accession>A0AAW9ADK5</accession>
<reference evidence="2 3" key="1">
    <citation type="submission" date="2023-06" db="EMBL/GenBank/DDBJ databases">
        <title>Sporosarcina sp. nov., isolated from Korean traditional fermented seafood 'Jeotgal'.</title>
        <authorList>
            <person name="Yang A.I."/>
            <person name="Shin N.-R."/>
        </authorList>
    </citation>
    <scope>NUCLEOTIDE SEQUENCE [LARGE SCALE GENOMIC DNA]</scope>
    <source>
        <strain evidence="2 3">KCTC43456</strain>
    </source>
</reference>
<feature type="transmembrane region" description="Helical" evidence="1">
    <location>
        <begin position="337"/>
        <end position="360"/>
    </location>
</feature>
<keyword evidence="1" id="KW-0472">Membrane</keyword>
<feature type="transmembrane region" description="Helical" evidence="1">
    <location>
        <begin position="269"/>
        <end position="288"/>
    </location>
</feature>
<evidence type="ECO:0000313" key="2">
    <source>
        <dbReference type="EMBL" id="MDW0117703.1"/>
    </source>
</evidence>
<feature type="transmembrane region" description="Helical" evidence="1">
    <location>
        <begin position="167"/>
        <end position="189"/>
    </location>
</feature>
<comment type="caution">
    <text evidence="2">The sequence shown here is derived from an EMBL/GenBank/DDBJ whole genome shotgun (WGS) entry which is preliminary data.</text>
</comment>
<name>A0AAW9ADK5_9BACL</name>
<keyword evidence="3" id="KW-1185">Reference proteome</keyword>
<feature type="transmembrane region" description="Helical" evidence="1">
    <location>
        <begin position="210"/>
        <end position="230"/>
    </location>
</feature>
<dbReference type="AlphaFoldDB" id="A0AAW9ADK5"/>
<dbReference type="GO" id="GO:0140359">
    <property type="term" value="F:ABC-type transporter activity"/>
    <property type="evidence" value="ECO:0007669"/>
    <property type="project" value="InterPro"/>
</dbReference>
<dbReference type="PANTHER" id="PTHR37305">
    <property type="entry name" value="INTEGRAL MEMBRANE PROTEIN-RELATED"/>
    <property type="match status" value="1"/>
</dbReference>